<reference evidence="3" key="1">
    <citation type="journal article" date="2006" name="PLoS Biol.">
        <title>Macronuclear genome sequence of the ciliate Tetrahymena thermophila, a model eukaryote.</title>
        <authorList>
            <person name="Eisen J.A."/>
            <person name="Coyne R.S."/>
            <person name="Wu M."/>
            <person name="Wu D."/>
            <person name="Thiagarajan M."/>
            <person name="Wortman J.R."/>
            <person name="Badger J.H."/>
            <person name="Ren Q."/>
            <person name="Amedeo P."/>
            <person name="Jones K.M."/>
            <person name="Tallon L.J."/>
            <person name="Delcher A.L."/>
            <person name="Salzberg S.L."/>
            <person name="Silva J.C."/>
            <person name="Haas B.J."/>
            <person name="Majoros W.H."/>
            <person name="Farzad M."/>
            <person name="Carlton J.M."/>
            <person name="Smith R.K. Jr."/>
            <person name="Garg J."/>
            <person name="Pearlman R.E."/>
            <person name="Karrer K.M."/>
            <person name="Sun L."/>
            <person name="Manning G."/>
            <person name="Elde N.C."/>
            <person name="Turkewitz A.P."/>
            <person name="Asai D.J."/>
            <person name="Wilkes D.E."/>
            <person name="Wang Y."/>
            <person name="Cai H."/>
            <person name="Collins K."/>
            <person name="Stewart B.A."/>
            <person name="Lee S.R."/>
            <person name="Wilamowska K."/>
            <person name="Weinberg Z."/>
            <person name="Ruzzo W.L."/>
            <person name="Wloga D."/>
            <person name="Gaertig J."/>
            <person name="Frankel J."/>
            <person name="Tsao C.-C."/>
            <person name="Gorovsky M.A."/>
            <person name="Keeling P.J."/>
            <person name="Waller R.F."/>
            <person name="Patron N.J."/>
            <person name="Cherry J.M."/>
            <person name="Stover N.A."/>
            <person name="Krieger C.J."/>
            <person name="del Toro C."/>
            <person name="Ryder H.F."/>
            <person name="Williamson S.C."/>
            <person name="Barbeau R.A."/>
            <person name="Hamilton E.P."/>
            <person name="Orias E."/>
        </authorList>
    </citation>
    <scope>NUCLEOTIDE SEQUENCE [LARGE SCALE GENOMIC DNA]</scope>
    <source>
        <strain evidence="3">SB210</strain>
    </source>
</reference>
<dbReference type="KEGG" id="tet:TTHERM_000077369"/>
<dbReference type="EMBL" id="GG662704">
    <property type="protein sequence ID" value="EWS74440.1"/>
    <property type="molecule type" value="Genomic_DNA"/>
</dbReference>
<dbReference type="Proteomes" id="UP000009168">
    <property type="component" value="Unassembled WGS sequence"/>
</dbReference>
<evidence type="ECO:0000256" key="1">
    <source>
        <dbReference type="SAM" id="Phobius"/>
    </source>
</evidence>
<evidence type="ECO:0000313" key="3">
    <source>
        <dbReference type="Proteomes" id="UP000009168"/>
    </source>
</evidence>
<sequence>MNIFRRIKFINCGKVVNFSFTQQKINSLMYQKKLYLISAVVLAYQAFIAQQITVKKPYQQIFKIASFRKLLNKTFPQIKIQLIKNTQTKHNKIGTLLVLTGQIQFKNLQNTSLYQTNLMLYL</sequence>
<keyword evidence="3" id="KW-1185">Reference proteome</keyword>
<proteinExistence type="predicted"/>
<dbReference type="InParanoid" id="W7X512"/>
<feature type="transmembrane region" description="Helical" evidence="1">
    <location>
        <begin position="34"/>
        <end position="52"/>
    </location>
</feature>
<protein>
    <submittedName>
        <fullName evidence="2">Transmembrane protein, putative</fullName>
    </submittedName>
</protein>
<keyword evidence="1" id="KW-0472">Membrane</keyword>
<organism evidence="2 3">
    <name type="scientific">Tetrahymena thermophila (strain SB210)</name>
    <dbReference type="NCBI Taxonomy" id="312017"/>
    <lineage>
        <taxon>Eukaryota</taxon>
        <taxon>Sar</taxon>
        <taxon>Alveolata</taxon>
        <taxon>Ciliophora</taxon>
        <taxon>Intramacronucleata</taxon>
        <taxon>Oligohymenophorea</taxon>
        <taxon>Hymenostomatida</taxon>
        <taxon>Tetrahymenina</taxon>
        <taxon>Tetrahymenidae</taxon>
        <taxon>Tetrahymena</taxon>
    </lineage>
</organism>
<name>W7X512_TETTS</name>
<keyword evidence="1" id="KW-1133">Transmembrane helix</keyword>
<dbReference type="AlphaFoldDB" id="W7X512"/>
<dbReference type="RefSeq" id="XP_012653017.1">
    <property type="nucleotide sequence ID" value="XM_012797563.1"/>
</dbReference>
<gene>
    <name evidence="2" type="ORF">TTHERM_000077369</name>
</gene>
<keyword evidence="1 2" id="KW-0812">Transmembrane</keyword>
<evidence type="ECO:0000313" key="2">
    <source>
        <dbReference type="EMBL" id="EWS74440.1"/>
    </source>
</evidence>
<dbReference type="GeneID" id="24437126"/>
<accession>W7X512</accession>